<reference evidence="3" key="1">
    <citation type="journal article" date="2019" name="Int. J. Syst. Evol. Microbiol.">
        <title>The Global Catalogue of Microorganisms (GCM) 10K type strain sequencing project: providing services to taxonomists for standard genome sequencing and annotation.</title>
        <authorList>
            <consortium name="The Broad Institute Genomics Platform"/>
            <consortium name="The Broad Institute Genome Sequencing Center for Infectious Disease"/>
            <person name="Wu L."/>
            <person name="Ma J."/>
        </authorList>
    </citation>
    <scope>NUCLEOTIDE SEQUENCE [LARGE SCALE GENOMIC DNA]</scope>
    <source>
        <strain evidence="3">JCM 31319</strain>
    </source>
</reference>
<evidence type="ECO:0000313" key="3">
    <source>
        <dbReference type="Proteomes" id="UP001597094"/>
    </source>
</evidence>
<evidence type="ECO:0000256" key="1">
    <source>
        <dbReference type="SAM" id="MobiDB-lite"/>
    </source>
</evidence>
<proteinExistence type="predicted"/>
<accession>A0ABW3SKR9</accession>
<gene>
    <name evidence="2" type="ORF">ACFQ2O_03115</name>
</gene>
<feature type="region of interest" description="Disordered" evidence="1">
    <location>
        <begin position="1"/>
        <end position="41"/>
    </location>
</feature>
<organism evidence="2 3">
    <name type="scientific">Pontibacter rugosus</name>
    <dbReference type="NCBI Taxonomy" id="1745966"/>
    <lineage>
        <taxon>Bacteria</taxon>
        <taxon>Pseudomonadati</taxon>
        <taxon>Bacteroidota</taxon>
        <taxon>Cytophagia</taxon>
        <taxon>Cytophagales</taxon>
        <taxon>Hymenobacteraceae</taxon>
        <taxon>Pontibacter</taxon>
    </lineage>
</organism>
<name>A0ABW3SKR9_9BACT</name>
<evidence type="ECO:0000313" key="2">
    <source>
        <dbReference type="EMBL" id="MFD1185183.1"/>
    </source>
</evidence>
<sequence length="41" mass="4602">MPARAAGAERRQLQAHSAMREDEASKAKGETMGEWELEDEQ</sequence>
<keyword evidence="3" id="KW-1185">Reference proteome</keyword>
<dbReference type="Proteomes" id="UP001597094">
    <property type="component" value="Unassembled WGS sequence"/>
</dbReference>
<feature type="compositionally biased region" description="Basic and acidic residues" evidence="1">
    <location>
        <begin position="7"/>
        <end position="31"/>
    </location>
</feature>
<dbReference type="RefSeq" id="WP_377522834.1">
    <property type="nucleotide sequence ID" value="NZ_JBHTLD010000014.1"/>
</dbReference>
<comment type="caution">
    <text evidence="2">The sequence shown here is derived from an EMBL/GenBank/DDBJ whole genome shotgun (WGS) entry which is preliminary data.</text>
</comment>
<dbReference type="EMBL" id="JBHTLD010000014">
    <property type="protein sequence ID" value="MFD1185183.1"/>
    <property type="molecule type" value="Genomic_DNA"/>
</dbReference>
<protein>
    <submittedName>
        <fullName evidence="2">Uncharacterized protein</fullName>
    </submittedName>
</protein>